<organism evidence="3">
    <name type="scientific">freshwater metagenome</name>
    <dbReference type="NCBI Taxonomy" id="449393"/>
    <lineage>
        <taxon>unclassified sequences</taxon>
        <taxon>metagenomes</taxon>
        <taxon>ecological metagenomes</taxon>
    </lineage>
</organism>
<gene>
    <name evidence="1" type="ORF">UFOPK2754_02793</name>
    <name evidence="2" type="ORF">UFOPK3139_03225</name>
    <name evidence="3" type="ORF">UFOPK3543_00141</name>
</gene>
<dbReference type="EMBL" id="CAFABA010000234">
    <property type="protein sequence ID" value="CAB4836780.1"/>
    <property type="molecule type" value="Genomic_DNA"/>
</dbReference>
<dbReference type="EMBL" id="CAEZYR010000144">
    <property type="protein sequence ID" value="CAB4766168.1"/>
    <property type="molecule type" value="Genomic_DNA"/>
</dbReference>
<protein>
    <submittedName>
        <fullName evidence="3">Unannotated protein</fullName>
    </submittedName>
</protein>
<dbReference type="AlphaFoldDB" id="A0A6J7F878"/>
<accession>A0A6J7F878</accession>
<name>A0A6J7F878_9ZZZZ</name>
<proteinExistence type="predicted"/>
<reference evidence="3" key="1">
    <citation type="submission" date="2020-05" db="EMBL/GenBank/DDBJ databases">
        <authorList>
            <person name="Chiriac C."/>
            <person name="Salcher M."/>
            <person name="Ghai R."/>
            <person name="Kavagutti S V."/>
        </authorList>
    </citation>
    <scope>NUCLEOTIDE SEQUENCE</scope>
</reference>
<evidence type="ECO:0000313" key="2">
    <source>
        <dbReference type="EMBL" id="CAB4836780.1"/>
    </source>
</evidence>
<evidence type="ECO:0000313" key="3">
    <source>
        <dbReference type="EMBL" id="CAB4889605.1"/>
    </source>
</evidence>
<evidence type="ECO:0000313" key="1">
    <source>
        <dbReference type="EMBL" id="CAB4766168.1"/>
    </source>
</evidence>
<dbReference type="EMBL" id="CAFBMH010000003">
    <property type="protein sequence ID" value="CAB4889605.1"/>
    <property type="molecule type" value="Genomic_DNA"/>
</dbReference>
<sequence length="278" mass="30054">MGTRRHFGFLAAVIASATLSTSWVHVAAHPGPASGALAAIATAQTSERSAGRAARATESVHYADATLVLLASYAVADGRPAIPAASTDLARDSRLWDLVESTLPDDAVLSIRQMNVISDGRNATLGMVHRSSVAPDSWVLSIDPAETDEVLQDTMVHEYAHMLTLRTDDLTSNAASRTRCDGLRIEIGCAKFGSALVAWHDEFWAGTAEPAPTDIRKFVSEYASSSVHEDLAESFMAWTLNRGARPSPSAQVRARFAFFENRLEFVEARDAIRAKLDR</sequence>